<dbReference type="GO" id="GO:0005777">
    <property type="term" value="C:peroxisome"/>
    <property type="evidence" value="ECO:0007669"/>
    <property type="project" value="TreeGrafter"/>
</dbReference>
<feature type="domain" description="Thioester reductase (TE)" evidence="6">
    <location>
        <begin position="10"/>
        <end position="248"/>
    </location>
</feature>
<dbReference type="PANTHER" id="PTHR11011:SF45">
    <property type="entry name" value="FATTY ACYL-COA REDUCTASE CG8306-RELATED"/>
    <property type="match status" value="1"/>
</dbReference>
<proteinExistence type="inferred from homology"/>
<evidence type="ECO:0000313" key="8">
    <source>
        <dbReference type="Proteomes" id="UP000708208"/>
    </source>
</evidence>
<comment type="catalytic activity">
    <reaction evidence="4">
        <text>a long-chain fatty acyl-CoA + 2 NADPH + 2 H(+) = a long-chain primary fatty alcohol + 2 NADP(+) + CoA</text>
        <dbReference type="Rhea" id="RHEA:52716"/>
        <dbReference type="ChEBI" id="CHEBI:15378"/>
        <dbReference type="ChEBI" id="CHEBI:57287"/>
        <dbReference type="ChEBI" id="CHEBI:57783"/>
        <dbReference type="ChEBI" id="CHEBI:58349"/>
        <dbReference type="ChEBI" id="CHEBI:77396"/>
        <dbReference type="ChEBI" id="CHEBI:83139"/>
        <dbReference type="EC" id="1.2.1.84"/>
    </reaction>
</comment>
<evidence type="ECO:0000256" key="4">
    <source>
        <dbReference type="RuleBase" id="RU363097"/>
    </source>
</evidence>
<dbReference type="GO" id="GO:0080019">
    <property type="term" value="F:alcohol-forming very long-chain fatty acyl-CoA reductase activity"/>
    <property type="evidence" value="ECO:0007669"/>
    <property type="project" value="InterPro"/>
</dbReference>
<dbReference type="EMBL" id="CAJVCH010532170">
    <property type="protein sequence ID" value="CAG7824271.1"/>
    <property type="molecule type" value="Genomic_DNA"/>
</dbReference>
<evidence type="ECO:0000256" key="3">
    <source>
        <dbReference type="ARBA" id="ARBA00023098"/>
    </source>
</evidence>
<dbReference type="EC" id="1.2.1.84" evidence="4"/>
<comment type="caution">
    <text evidence="7">The sequence shown here is derived from an EMBL/GenBank/DDBJ whole genome shotgun (WGS) entry which is preliminary data.</text>
</comment>
<evidence type="ECO:0000256" key="2">
    <source>
        <dbReference type="ARBA" id="ARBA00022516"/>
    </source>
</evidence>
<keyword evidence="4" id="KW-0812">Transmembrane</keyword>
<dbReference type="Proteomes" id="UP000708208">
    <property type="component" value="Unassembled WGS sequence"/>
</dbReference>
<keyword evidence="4" id="KW-1133">Transmembrane helix</keyword>
<keyword evidence="4" id="KW-0472">Membrane</keyword>
<dbReference type="GO" id="GO:0035336">
    <property type="term" value="P:long-chain fatty-acyl-CoA metabolic process"/>
    <property type="evidence" value="ECO:0007669"/>
    <property type="project" value="TreeGrafter"/>
</dbReference>
<comment type="similarity">
    <text evidence="1 4">Belongs to the fatty acyl-CoA reductase family.</text>
</comment>
<dbReference type="AlphaFoldDB" id="A0A8J2L0R3"/>
<evidence type="ECO:0000259" key="6">
    <source>
        <dbReference type="Pfam" id="PF07993"/>
    </source>
</evidence>
<keyword evidence="4" id="KW-0521">NADP</keyword>
<accession>A0A8J2L0R3</accession>
<keyword evidence="2 4" id="KW-0444">Lipid biosynthesis</keyword>
<protein>
    <recommendedName>
        <fullName evidence="4">Fatty acyl-CoA reductase</fullName>
        <ecNumber evidence="4">1.2.1.84</ecNumber>
    </recommendedName>
</protein>
<dbReference type="Pfam" id="PF03015">
    <property type="entry name" value="Sterile"/>
    <property type="match status" value="1"/>
</dbReference>
<feature type="transmembrane region" description="Helical" evidence="4">
    <location>
        <begin position="430"/>
        <end position="450"/>
    </location>
</feature>
<keyword evidence="8" id="KW-1185">Reference proteome</keyword>
<name>A0A8J2L0R3_9HEXA</name>
<feature type="transmembrane region" description="Helical" evidence="4">
    <location>
        <begin position="312"/>
        <end position="335"/>
    </location>
</feature>
<evidence type="ECO:0000256" key="1">
    <source>
        <dbReference type="ARBA" id="ARBA00005928"/>
    </source>
</evidence>
<dbReference type="OrthoDB" id="429813at2759"/>
<dbReference type="GO" id="GO:0102965">
    <property type="term" value="F:alcohol-forming long-chain fatty acyl-CoA reductase activity"/>
    <property type="evidence" value="ECO:0007669"/>
    <property type="project" value="UniProtKB-EC"/>
</dbReference>
<evidence type="ECO:0000259" key="5">
    <source>
        <dbReference type="Pfam" id="PF03015"/>
    </source>
</evidence>
<keyword evidence="4" id="KW-0560">Oxidoreductase</keyword>
<dbReference type="InterPro" id="IPR013120">
    <property type="entry name" value="FAR_NAD-bd"/>
</dbReference>
<dbReference type="InterPro" id="IPR026055">
    <property type="entry name" value="FAR"/>
</dbReference>
<keyword evidence="3 4" id="KW-0443">Lipid metabolism</keyword>
<dbReference type="CDD" id="cd09071">
    <property type="entry name" value="FAR_C"/>
    <property type="match status" value="1"/>
</dbReference>
<evidence type="ECO:0000313" key="7">
    <source>
        <dbReference type="EMBL" id="CAG7824271.1"/>
    </source>
</evidence>
<sequence length="453" mass="51607">MTGVDQFYCDKSGEERLENIFEARLFEVIRRNDNSPDLFAKVVVIDGDVTLDGLGITPENTEILKSTVSIVLHVAANVRFNAGLKSLVKTNTEGTNNVLKWSKQLQHLKAFVYVSTAFSNSHFEDTDERIYPPTVDPHVVMQLCSKFPADLVDSLTEKLLDKHKNCYTFSKHLAESLVHEGRFEYPVCIVRPAIVGPAHREPFPGWVDNFTGMCGYVNGMSRGVVRCMYTNRQGGVDVVPVDHVVNLILTAAMEISSKNKKLQNDVIVYNCSNTEHPFAYKEFLPALAEAYEKTPFNDVFWYPSVVALRNKIAFSVLNFLLHYLPALIADTIATLSGKKPRMLKIYDKVKSLTDSVRGIQRTDFRFSTENTKALYKGLGKLDQECFSFRIEDVNVKDYFRNSYYGLKFYAAKEQQKDLPRAKKNYRRLRMLYMAAWVFLSVFVILLLLAMTSN</sequence>
<feature type="domain" description="Fatty acyl-CoA reductase C-terminal" evidence="5">
    <location>
        <begin position="321"/>
        <end position="413"/>
    </location>
</feature>
<dbReference type="InterPro" id="IPR033640">
    <property type="entry name" value="FAR_C"/>
</dbReference>
<organism evidence="7 8">
    <name type="scientific">Allacma fusca</name>
    <dbReference type="NCBI Taxonomy" id="39272"/>
    <lineage>
        <taxon>Eukaryota</taxon>
        <taxon>Metazoa</taxon>
        <taxon>Ecdysozoa</taxon>
        <taxon>Arthropoda</taxon>
        <taxon>Hexapoda</taxon>
        <taxon>Collembola</taxon>
        <taxon>Symphypleona</taxon>
        <taxon>Sminthuridae</taxon>
        <taxon>Allacma</taxon>
    </lineage>
</organism>
<comment type="function">
    <text evidence="4">Catalyzes the reduction of fatty acyl-CoA to fatty alcohols.</text>
</comment>
<gene>
    <name evidence="7" type="ORF">AFUS01_LOCUS34435</name>
</gene>
<dbReference type="Pfam" id="PF07993">
    <property type="entry name" value="NAD_binding_4"/>
    <property type="match status" value="1"/>
</dbReference>
<dbReference type="PANTHER" id="PTHR11011">
    <property type="entry name" value="MALE STERILITY PROTEIN 2-RELATED"/>
    <property type="match status" value="1"/>
</dbReference>
<reference evidence="7" key="1">
    <citation type="submission" date="2021-06" db="EMBL/GenBank/DDBJ databases">
        <authorList>
            <person name="Hodson N. C."/>
            <person name="Mongue J. A."/>
            <person name="Jaron S. K."/>
        </authorList>
    </citation>
    <scope>NUCLEOTIDE SEQUENCE</scope>
</reference>